<dbReference type="Proteomes" id="UP000199031">
    <property type="component" value="Unassembled WGS sequence"/>
</dbReference>
<keyword evidence="1" id="KW-0812">Transmembrane</keyword>
<dbReference type="AlphaFoldDB" id="A0A1I5YJ55"/>
<sequence length="283" mass="31424">MQTNINILNELKEAGAATLIQANNENYYSVPEGYFSNLSSHVIANIFVSELTAVNPYTVPENYFENFPDIILDKINAPSLQLPGSKREVFGVPDGYFDEFANKVIEKIKAQKNNDVKQELEEISPLLNTISRENLYSLPPKYFDELAPLKYAGKNEPSAKIISIGSKPRRWINYAAAACIGAVLFGGGYFFISGNNTRPAQITQPVAAAAKADIQQQLADISDSEIESYLNENNSMAVFTGVGADYQPQNQNTDIQILIKDIPDDEIRQYLNEGEDLKKEEGI</sequence>
<dbReference type="OrthoDB" id="677448at2"/>
<evidence type="ECO:0000256" key="1">
    <source>
        <dbReference type="SAM" id="Phobius"/>
    </source>
</evidence>
<keyword evidence="3" id="KW-1185">Reference proteome</keyword>
<keyword evidence="1" id="KW-0472">Membrane</keyword>
<dbReference type="RefSeq" id="WP_090661478.1">
    <property type="nucleotide sequence ID" value="NZ_FOXQ01000012.1"/>
</dbReference>
<evidence type="ECO:0000313" key="3">
    <source>
        <dbReference type="Proteomes" id="UP000199031"/>
    </source>
</evidence>
<reference evidence="2 3" key="1">
    <citation type="submission" date="2016-10" db="EMBL/GenBank/DDBJ databases">
        <authorList>
            <person name="de Groot N.N."/>
        </authorList>
    </citation>
    <scope>NUCLEOTIDE SEQUENCE [LARGE SCALE GENOMIC DNA]</scope>
    <source>
        <strain evidence="2 3">DSM 28286</strain>
    </source>
</reference>
<proteinExistence type="predicted"/>
<protein>
    <submittedName>
        <fullName evidence="2">Uncharacterized protein</fullName>
    </submittedName>
</protein>
<feature type="transmembrane region" description="Helical" evidence="1">
    <location>
        <begin position="171"/>
        <end position="192"/>
    </location>
</feature>
<dbReference type="STRING" id="1465490.SAMN05444277_112100"/>
<organism evidence="2 3">
    <name type="scientific">Parafilimonas terrae</name>
    <dbReference type="NCBI Taxonomy" id="1465490"/>
    <lineage>
        <taxon>Bacteria</taxon>
        <taxon>Pseudomonadati</taxon>
        <taxon>Bacteroidota</taxon>
        <taxon>Chitinophagia</taxon>
        <taxon>Chitinophagales</taxon>
        <taxon>Chitinophagaceae</taxon>
        <taxon>Parafilimonas</taxon>
    </lineage>
</organism>
<name>A0A1I5YJ55_9BACT</name>
<accession>A0A1I5YJ55</accession>
<dbReference type="EMBL" id="FOXQ01000012">
    <property type="protein sequence ID" value="SFQ44208.1"/>
    <property type="molecule type" value="Genomic_DNA"/>
</dbReference>
<evidence type="ECO:0000313" key="2">
    <source>
        <dbReference type="EMBL" id="SFQ44208.1"/>
    </source>
</evidence>
<keyword evidence="1" id="KW-1133">Transmembrane helix</keyword>
<gene>
    <name evidence="2" type="ORF">SAMN05444277_112100</name>
</gene>